<dbReference type="GO" id="GO:0001227">
    <property type="term" value="F:DNA-binding transcription repressor activity, RNA polymerase II-specific"/>
    <property type="evidence" value="ECO:0007669"/>
    <property type="project" value="TreeGrafter"/>
</dbReference>
<dbReference type="GO" id="GO:0030182">
    <property type="term" value="P:neuron differentiation"/>
    <property type="evidence" value="ECO:0007669"/>
    <property type="project" value="TreeGrafter"/>
</dbReference>
<reference evidence="12" key="1">
    <citation type="submission" date="2021-02" db="EMBL/GenBank/DDBJ databases">
        <authorList>
            <person name="Nowell W R."/>
        </authorList>
    </citation>
    <scope>NUCLEOTIDE SEQUENCE</scope>
    <source>
        <strain evidence="12">Ploen Becks lab</strain>
    </source>
</reference>
<evidence type="ECO:0000256" key="9">
    <source>
        <dbReference type="ARBA" id="ARBA00023242"/>
    </source>
</evidence>
<evidence type="ECO:0000256" key="8">
    <source>
        <dbReference type="ARBA" id="ARBA00023163"/>
    </source>
</evidence>
<dbReference type="PROSITE" id="PS00028">
    <property type="entry name" value="ZINC_FINGER_C2H2_1"/>
    <property type="match status" value="1"/>
</dbReference>
<dbReference type="OrthoDB" id="8953942at2759"/>
<dbReference type="PROSITE" id="PS50157">
    <property type="entry name" value="ZINC_FINGER_C2H2_2"/>
    <property type="match status" value="1"/>
</dbReference>
<evidence type="ECO:0000256" key="7">
    <source>
        <dbReference type="ARBA" id="ARBA00023015"/>
    </source>
</evidence>
<keyword evidence="13" id="KW-1185">Reference proteome</keyword>
<dbReference type="PANTHER" id="PTHR15065">
    <property type="entry name" value="INSULINOMA-ASSOCIATED 1"/>
    <property type="match status" value="1"/>
</dbReference>
<evidence type="ECO:0000313" key="12">
    <source>
        <dbReference type="EMBL" id="CAF0821347.1"/>
    </source>
</evidence>
<evidence type="ECO:0000256" key="4">
    <source>
        <dbReference type="ARBA" id="ARBA00022737"/>
    </source>
</evidence>
<keyword evidence="9" id="KW-0539">Nucleus</keyword>
<dbReference type="PANTHER" id="PTHR15065:SF4">
    <property type="entry name" value="LD18634P"/>
    <property type="match status" value="1"/>
</dbReference>
<name>A0A813UDU0_9BILA</name>
<comment type="caution">
    <text evidence="12">The sequence shown here is derived from an EMBL/GenBank/DDBJ whole genome shotgun (WGS) entry which is preliminary data.</text>
</comment>
<dbReference type="GO" id="GO:0008270">
    <property type="term" value="F:zinc ion binding"/>
    <property type="evidence" value="ECO:0007669"/>
    <property type="project" value="UniProtKB-KW"/>
</dbReference>
<keyword evidence="5 10" id="KW-0863">Zinc-finger</keyword>
<dbReference type="FunFam" id="3.30.160.60:FF:000193">
    <property type="entry name" value="Zinc finger protein 300"/>
    <property type="match status" value="1"/>
</dbReference>
<evidence type="ECO:0000256" key="1">
    <source>
        <dbReference type="ARBA" id="ARBA00004123"/>
    </source>
</evidence>
<dbReference type="Proteomes" id="UP000663879">
    <property type="component" value="Unassembled WGS sequence"/>
</dbReference>
<proteinExistence type="inferred from homology"/>
<dbReference type="EMBL" id="CAJNOC010000957">
    <property type="protein sequence ID" value="CAF0821347.1"/>
    <property type="molecule type" value="Genomic_DNA"/>
</dbReference>
<evidence type="ECO:0000256" key="6">
    <source>
        <dbReference type="ARBA" id="ARBA00022833"/>
    </source>
</evidence>
<dbReference type="GO" id="GO:0005634">
    <property type="term" value="C:nucleus"/>
    <property type="evidence" value="ECO:0007669"/>
    <property type="project" value="UniProtKB-SubCell"/>
</dbReference>
<comment type="subcellular location">
    <subcellularLocation>
        <location evidence="1">Nucleus</location>
    </subcellularLocation>
</comment>
<evidence type="ECO:0000259" key="11">
    <source>
        <dbReference type="PROSITE" id="PS50157"/>
    </source>
</evidence>
<protein>
    <recommendedName>
        <fullName evidence="11">C2H2-type domain-containing protein</fullName>
    </recommendedName>
</protein>
<organism evidence="12 13">
    <name type="scientific">Brachionus calyciflorus</name>
    <dbReference type="NCBI Taxonomy" id="104777"/>
    <lineage>
        <taxon>Eukaryota</taxon>
        <taxon>Metazoa</taxon>
        <taxon>Spiralia</taxon>
        <taxon>Gnathifera</taxon>
        <taxon>Rotifera</taxon>
        <taxon>Eurotatoria</taxon>
        <taxon>Monogononta</taxon>
        <taxon>Pseudotrocha</taxon>
        <taxon>Ploima</taxon>
        <taxon>Brachionidae</taxon>
        <taxon>Brachionus</taxon>
    </lineage>
</organism>
<sequence length="227" mass="26342">MSKKDKIFNWLLKDNDLNGQKIEHKTKIKDDELIQSPVTGSYILKSWKKNNHVKPQIDWNKLAVNFVQITPQSKAKLAKIPNNIGPYECKLCKFVYNDAFELAMHNCPRVVHINYKCSVCGKSFNCPANLASHKRWHSKKSDQIKLNRKTSENLKNDNIQEKVIDQIDQVSSDVNLNNSLYYNQLLINNFYSSYYSFASQNFFPTFPFALPIQSNCPNIINLSNYKN</sequence>
<evidence type="ECO:0000256" key="10">
    <source>
        <dbReference type="PROSITE-ProRule" id="PRU00042"/>
    </source>
</evidence>
<evidence type="ECO:0000256" key="5">
    <source>
        <dbReference type="ARBA" id="ARBA00022771"/>
    </source>
</evidence>
<comment type="similarity">
    <text evidence="2">Belongs to the krueppel C2H2-type zinc-finger protein family.</text>
</comment>
<dbReference type="GO" id="GO:0010564">
    <property type="term" value="P:regulation of cell cycle process"/>
    <property type="evidence" value="ECO:0007669"/>
    <property type="project" value="TreeGrafter"/>
</dbReference>
<keyword evidence="6" id="KW-0862">Zinc</keyword>
<gene>
    <name evidence="12" type="ORF">OXX778_LOCUS7482</name>
</gene>
<keyword evidence="3" id="KW-0479">Metal-binding</keyword>
<dbReference type="GO" id="GO:0000978">
    <property type="term" value="F:RNA polymerase II cis-regulatory region sequence-specific DNA binding"/>
    <property type="evidence" value="ECO:0007669"/>
    <property type="project" value="TreeGrafter"/>
</dbReference>
<evidence type="ECO:0000256" key="2">
    <source>
        <dbReference type="ARBA" id="ARBA00006991"/>
    </source>
</evidence>
<dbReference type="GO" id="GO:0017053">
    <property type="term" value="C:transcription repressor complex"/>
    <property type="evidence" value="ECO:0007669"/>
    <property type="project" value="TreeGrafter"/>
</dbReference>
<dbReference type="InterPro" id="IPR036236">
    <property type="entry name" value="Znf_C2H2_sf"/>
</dbReference>
<keyword evidence="7" id="KW-0805">Transcription regulation</keyword>
<dbReference type="InterPro" id="IPR013087">
    <property type="entry name" value="Znf_C2H2_type"/>
</dbReference>
<dbReference type="Pfam" id="PF00096">
    <property type="entry name" value="zf-C2H2"/>
    <property type="match status" value="1"/>
</dbReference>
<dbReference type="SUPFAM" id="SSF57667">
    <property type="entry name" value="beta-beta-alpha zinc fingers"/>
    <property type="match status" value="1"/>
</dbReference>
<keyword evidence="4" id="KW-0677">Repeat</keyword>
<feature type="domain" description="C2H2-type" evidence="11">
    <location>
        <begin position="115"/>
        <end position="142"/>
    </location>
</feature>
<dbReference type="SMART" id="SM00355">
    <property type="entry name" value="ZnF_C2H2"/>
    <property type="match status" value="2"/>
</dbReference>
<dbReference type="Gene3D" id="3.30.160.60">
    <property type="entry name" value="Classic Zinc Finger"/>
    <property type="match status" value="1"/>
</dbReference>
<evidence type="ECO:0000256" key="3">
    <source>
        <dbReference type="ARBA" id="ARBA00022723"/>
    </source>
</evidence>
<accession>A0A813UDU0</accession>
<dbReference type="AlphaFoldDB" id="A0A813UDU0"/>
<keyword evidence="8" id="KW-0804">Transcription</keyword>
<evidence type="ECO:0000313" key="13">
    <source>
        <dbReference type="Proteomes" id="UP000663879"/>
    </source>
</evidence>
<dbReference type="InterPro" id="IPR042972">
    <property type="entry name" value="INSM1/2"/>
</dbReference>